<dbReference type="AlphaFoldDB" id="A0A8J2XCX8"/>
<dbReference type="PANTHER" id="PTHR30055">
    <property type="entry name" value="HTH-TYPE TRANSCRIPTIONAL REGULATOR RUTR"/>
    <property type="match status" value="1"/>
</dbReference>
<dbReference type="Proteomes" id="UP000616114">
    <property type="component" value="Unassembled WGS sequence"/>
</dbReference>
<gene>
    <name evidence="8" type="ORF">GCM10011333_03940</name>
</gene>
<organism evidence="8 9">
    <name type="scientific">Sediminivirga luteola</name>
    <dbReference type="NCBI Taxonomy" id="1774748"/>
    <lineage>
        <taxon>Bacteria</taxon>
        <taxon>Bacillati</taxon>
        <taxon>Actinomycetota</taxon>
        <taxon>Actinomycetes</taxon>
        <taxon>Micrococcales</taxon>
        <taxon>Brevibacteriaceae</taxon>
        <taxon>Sediminivirga</taxon>
    </lineage>
</organism>
<evidence type="ECO:0000256" key="5">
    <source>
        <dbReference type="PROSITE-ProRule" id="PRU00335"/>
    </source>
</evidence>
<reference evidence="8" key="2">
    <citation type="submission" date="2020-09" db="EMBL/GenBank/DDBJ databases">
        <authorList>
            <person name="Sun Q."/>
            <person name="Zhou Y."/>
        </authorList>
    </citation>
    <scope>NUCLEOTIDE SEQUENCE</scope>
    <source>
        <strain evidence="8">CGMCC 1.12785</strain>
    </source>
</reference>
<comment type="caution">
    <text evidence="8">The sequence shown here is derived from an EMBL/GenBank/DDBJ whole genome shotgun (WGS) entry which is preliminary data.</text>
</comment>
<name>A0A8J2XCX8_9MICO</name>
<evidence type="ECO:0000259" key="7">
    <source>
        <dbReference type="PROSITE" id="PS50977"/>
    </source>
</evidence>
<dbReference type="SUPFAM" id="SSF46689">
    <property type="entry name" value="Homeodomain-like"/>
    <property type="match status" value="1"/>
</dbReference>
<feature type="domain" description="HTH tetR-type" evidence="7">
    <location>
        <begin position="24"/>
        <end position="84"/>
    </location>
</feature>
<proteinExistence type="predicted"/>
<dbReference type="EMBL" id="BMFY01000002">
    <property type="protein sequence ID" value="GGA04632.1"/>
    <property type="molecule type" value="Genomic_DNA"/>
</dbReference>
<dbReference type="Pfam" id="PF00440">
    <property type="entry name" value="TetR_N"/>
    <property type="match status" value="1"/>
</dbReference>
<evidence type="ECO:0000256" key="4">
    <source>
        <dbReference type="ARBA" id="ARBA00023163"/>
    </source>
</evidence>
<dbReference type="RefSeq" id="WP_188549258.1">
    <property type="nucleotide sequence ID" value="NZ_BMFY01000002.1"/>
</dbReference>
<keyword evidence="2" id="KW-0805">Transcription regulation</keyword>
<accession>A0A8J2XCX8</accession>
<evidence type="ECO:0000256" key="3">
    <source>
        <dbReference type="ARBA" id="ARBA00023125"/>
    </source>
</evidence>
<keyword evidence="9" id="KW-1185">Reference proteome</keyword>
<keyword evidence="1" id="KW-0678">Repressor</keyword>
<feature type="DNA-binding region" description="H-T-H motif" evidence="5">
    <location>
        <begin position="47"/>
        <end position="66"/>
    </location>
</feature>
<dbReference type="PANTHER" id="PTHR30055:SF228">
    <property type="entry name" value="TRANSCRIPTIONAL REGULATOR-RELATED"/>
    <property type="match status" value="1"/>
</dbReference>
<dbReference type="GO" id="GO:0003700">
    <property type="term" value="F:DNA-binding transcription factor activity"/>
    <property type="evidence" value="ECO:0007669"/>
    <property type="project" value="TreeGrafter"/>
</dbReference>
<evidence type="ECO:0000256" key="1">
    <source>
        <dbReference type="ARBA" id="ARBA00022491"/>
    </source>
</evidence>
<dbReference type="PROSITE" id="PS50977">
    <property type="entry name" value="HTH_TETR_2"/>
    <property type="match status" value="1"/>
</dbReference>
<dbReference type="Gene3D" id="1.10.357.10">
    <property type="entry name" value="Tetracycline Repressor, domain 2"/>
    <property type="match status" value="1"/>
</dbReference>
<protein>
    <submittedName>
        <fullName evidence="8">Transcriptional regulator</fullName>
    </submittedName>
</protein>
<reference evidence="8" key="1">
    <citation type="journal article" date="2014" name="Int. J. Syst. Evol. Microbiol.">
        <title>Complete genome sequence of Corynebacterium casei LMG S-19264T (=DSM 44701T), isolated from a smear-ripened cheese.</title>
        <authorList>
            <consortium name="US DOE Joint Genome Institute (JGI-PGF)"/>
            <person name="Walter F."/>
            <person name="Albersmeier A."/>
            <person name="Kalinowski J."/>
            <person name="Ruckert C."/>
        </authorList>
    </citation>
    <scope>NUCLEOTIDE SEQUENCE</scope>
    <source>
        <strain evidence="8">CGMCC 1.12785</strain>
    </source>
</reference>
<dbReference type="Pfam" id="PF13977">
    <property type="entry name" value="TetR_C_6"/>
    <property type="match status" value="1"/>
</dbReference>
<dbReference type="InterPro" id="IPR001647">
    <property type="entry name" value="HTH_TetR"/>
</dbReference>
<dbReference type="InterPro" id="IPR009057">
    <property type="entry name" value="Homeodomain-like_sf"/>
</dbReference>
<evidence type="ECO:0000256" key="2">
    <source>
        <dbReference type="ARBA" id="ARBA00023015"/>
    </source>
</evidence>
<keyword evidence="3 5" id="KW-0238">DNA-binding</keyword>
<sequence length="215" mass="23776">MTALPPIERRQESVPPARRRLAPEARRRQIVAAARAVMLRRGLAATSLRDIAREAEVSVGTVTYHFGGVDEILREVVTSESHGFYSRVVAEARAASDPRAGLRALMAPMFADSEPVREHWQIWADYWGAVGRRPEIAQTYAQQIRVWEDCCTELIEQGTAEGVFADVPARETAVKLAAYSDGVGMQRAQQVPGLSSEKALAWMLEFAGALLRCEI</sequence>
<feature type="region of interest" description="Disordered" evidence="6">
    <location>
        <begin position="1"/>
        <end position="20"/>
    </location>
</feature>
<evidence type="ECO:0000256" key="6">
    <source>
        <dbReference type="SAM" id="MobiDB-lite"/>
    </source>
</evidence>
<dbReference type="GO" id="GO:0000976">
    <property type="term" value="F:transcription cis-regulatory region binding"/>
    <property type="evidence" value="ECO:0007669"/>
    <property type="project" value="TreeGrafter"/>
</dbReference>
<keyword evidence="4" id="KW-0804">Transcription</keyword>
<evidence type="ECO:0000313" key="8">
    <source>
        <dbReference type="EMBL" id="GGA04632.1"/>
    </source>
</evidence>
<dbReference type="SUPFAM" id="SSF48498">
    <property type="entry name" value="Tetracyclin repressor-like, C-terminal domain"/>
    <property type="match status" value="1"/>
</dbReference>
<dbReference type="InterPro" id="IPR036271">
    <property type="entry name" value="Tet_transcr_reg_TetR-rel_C_sf"/>
</dbReference>
<dbReference type="InterPro" id="IPR039538">
    <property type="entry name" value="BetI_C"/>
</dbReference>
<dbReference type="InterPro" id="IPR050109">
    <property type="entry name" value="HTH-type_TetR-like_transc_reg"/>
</dbReference>
<evidence type="ECO:0000313" key="9">
    <source>
        <dbReference type="Proteomes" id="UP000616114"/>
    </source>
</evidence>